<dbReference type="EMBL" id="CP124543">
    <property type="protein sequence ID" value="WGV25964.1"/>
    <property type="molecule type" value="Genomic_DNA"/>
</dbReference>
<proteinExistence type="predicted"/>
<evidence type="ECO:0000313" key="3">
    <source>
        <dbReference type="Proteomes" id="UP001223520"/>
    </source>
</evidence>
<evidence type="ECO:0000313" key="2">
    <source>
        <dbReference type="EMBL" id="WGV25964.1"/>
    </source>
</evidence>
<dbReference type="RefSeq" id="WP_281483221.1">
    <property type="nucleotide sequence ID" value="NZ_CP124543.1"/>
</dbReference>
<accession>A0AAJ6P9L7</accession>
<keyword evidence="1" id="KW-1133">Transmembrane helix</keyword>
<keyword evidence="1" id="KW-0472">Membrane</keyword>
<gene>
    <name evidence="2" type="ORF">QI031_00110</name>
</gene>
<dbReference type="KEGG" id="hbq:QI031_00110"/>
<dbReference type="Proteomes" id="UP001223520">
    <property type="component" value="Chromosome"/>
</dbReference>
<sequence length="99" mass="11557">MKFDVNVAGLFLALICAVSGWIVWWWSKLKTDRKTAIEQATDAATKEYAAKRDFEHIRNNQLQISQGIVKGFKEIEEKLDYQDKELGEIKAWLIRNRND</sequence>
<keyword evidence="3" id="KW-1185">Reference proteome</keyword>
<name>A0AAJ6P9L7_9CYAN</name>
<protein>
    <submittedName>
        <fullName evidence="2">Uncharacterized protein</fullName>
    </submittedName>
</protein>
<feature type="transmembrane region" description="Helical" evidence="1">
    <location>
        <begin position="6"/>
        <end position="26"/>
    </location>
</feature>
<keyword evidence="1" id="KW-0812">Transmembrane</keyword>
<dbReference type="AlphaFoldDB" id="A0AAJ6P9L7"/>
<reference evidence="2 3" key="1">
    <citation type="journal article" date="2023" name="Limnol Oceanogr Lett">
        <title>Environmental adaptations by the intertidal Antarctic cyanobacterium Halotia branconii CENA392 as revealed using long-read genome sequencing.</title>
        <authorList>
            <person name="Dextro R.B."/>
            <person name="Delbaje E."/>
            <person name="Freitas P.N.N."/>
            <person name="Geraldes V."/>
            <person name="Pinto E."/>
            <person name="Long P.F."/>
            <person name="Fiore M.F."/>
        </authorList>
    </citation>
    <scope>NUCLEOTIDE SEQUENCE [LARGE SCALE GENOMIC DNA]</scope>
    <source>
        <strain evidence="2 3">CENA392</strain>
    </source>
</reference>
<evidence type="ECO:0000256" key="1">
    <source>
        <dbReference type="SAM" id="Phobius"/>
    </source>
</evidence>
<organism evidence="2 3">
    <name type="scientific">Halotia branconii CENA392</name>
    <dbReference type="NCBI Taxonomy" id="1539056"/>
    <lineage>
        <taxon>Bacteria</taxon>
        <taxon>Bacillati</taxon>
        <taxon>Cyanobacteriota</taxon>
        <taxon>Cyanophyceae</taxon>
        <taxon>Nostocales</taxon>
        <taxon>Nodulariaceae</taxon>
        <taxon>Halotia</taxon>
    </lineage>
</organism>